<protein>
    <submittedName>
        <fullName evidence="4">TIGR01777 family protein</fullName>
    </submittedName>
</protein>
<feature type="domain" description="DUF1731" evidence="3">
    <location>
        <begin position="251"/>
        <end position="297"/>
    </location>
</feature>
<dbReference type="Proteomes" id="UP000646308">
    <property type="component" value="Unassembled WGS sequence"/>
</dbReference>
<dbReference type="PANTHER" id="PTHR11092">
    <property type="entry name" value="SUGAR NUCLEOTIDE EPIMERASE RELATED"/>
    <property type="match status" value="1"/>
</dbReference>
<keyword evidence="6" id="KW-1185">Reference proteome</keyword>
<proteinExistence type="inferred from homology"/>
<dbReference type="OrthoDB" id="9801773at2"/>
<evidence type="ECO:0000259" key="3">
    <source>
        <dbReference type="Pfam" id="PF08338"/>
    </source>
</evidence>
<evidence type="ECO:0000313" key="6">
    <source>
        <dbReference type="Proteomes" id="UP000195208"/>
    </source>
</evidence>
<dbReference type="NCBIfam" id="TIGR01777">
    <property type="entry name" value="yfcH"/>
    <property type="match status" value="1"/>
</dbReference>
<dbReference type="Proteomes" id="UP000195208">
    <property type="component" value="Unassembled WGS sequence"/>
</dbReference>
<evidence type="ECO:0000259" key="2">
    <source>
        <dbReference type="Pfam" id="PF01370"/>
    </source>
</evidence>
<evidence type="ECO:0000313" key="7">
    <source>
        <dbReference type="Proteomes" id="UP000646308"/>
    </source>
</evidence>
<accession>A0A2T4ML91</accession>
<comment type="similarity">
    <text evidence="1">Belongs to the NAD(P)-dependent epimerase/dehydratase family. SDR39U1 subfamily.</text>
</comment>
<feature type="domain" description="NAD-dependent epimerase/dehydratase" evidence="2">
    <location>
        <begin position="4"/>
        <end position="223"/>
    </location>
</feature>
<organism evidence="4 7">
    <name type="scientific">Staphylococcus agnetis</name>
    <dbReference type="NCBI Taxonomy" id="985762"/>
    <lineage>
        <taxon>Bacteria</taxon>
        <taxon>Bacillati</taxon>
        <taxon>Bacillota</taxon>
        <taxon>Bacilli</taxon>
        <taxon>Bacillales</taxon>
        <taxon>Staphylococcaceae</taxon>
        <taxon>Staphylococcus</taxon>
    </lineage>
</organism>
<reference evidence="4" key="2">
    <citation type="submission" date="2019-11" db="EMBL/GenBank/DDBJ databases">
        <title>Whole genome comparisons of Staphylococcus agnetis isolates from cattle and chickens.</title>
        <authorList>
            <person name="Rhoads D."/>
            <person name="Shwani A."/>
            <person name="Adkins P."/>
            <person name="Calcutt M."/>
            <person name="Middleton J."/>
        </authorList>
    </citation>
    <scope>NUCLEOTIDE SEQUENCE</scope>
    <source>
        <strain evidence="4">1387</strain>
    </source>
</reference>
<dbReference type="SUPFAM" id="SSF51735">
    <property type="entry name" value="NAD(P)-binding Rossmann-fold domains"/>
    <property type="match status" value="1"/>
</dbReference>
<dbReference type="Pfam" id="PF01370">
    <property type="entry name" value="Epimerase"/>
    <property type="match status" value="1"/>
</dbReference>
<dbReference type="GeneID" id="57690963"/>
<dbReference type="InterPro" id="IPR036291">
    <property type="entry name" value="NAD(P)-bd_dom_sf"/>
</dbReference>
<dbReference type="KEGG" id="sagq:EP23_00135"/>
<gene>
    <name evidence="5" type="ORF">B9M88_03605</name>
    <name evidence="4" type="ORF">GLV84_08160</name>
</gene>
<evidence type="ECO:0000256" key="1">
    <source>
        <dbReference type="ARBA" id="ARBA00009353"/>
    </source>
</evidence>
<dbReference type="Gene3D" id="3.40.50.720">
    <property type="entry name" value="NAD(P)-binding Rossmann-like Domain"/>
    <property type="match status" value="1"/>
</dbReference>
<sequence>MTNILISGGTGLVGRHLVDELLKATDNIIYILTRSARTSEHPRVTYINWQKVQWEDQVPDIDIVINLAGASLNKRWTDAHKQLMMTSRIQATHALFELFENRTHQPNILFNASAMGYYPPSKKDAYTENYKTLPHDFLSEIVYQWEREADHFSTLGTRVIKGRFGLILSDQGGALPMMALPYQYGVGGKVGDGKQWYSWIHLNDLVQSILFLIKHPDAQGVYNLNSPLPETQNDFGIALGRALHRPHYTRVPGFMLRVMLGEMSTLILDTQYMVPERIQMLGFKFEYPELNSALQAIYQN</sequence>
<dbReference type="InterPro" id="IPR001509">
    <property type="entry name" value="Epimerase_deHydtase"/>
</dbReference>
<evidence type="ECO:0000313" key="5">
    <source>
        <dbReference type="EMBL" id="OTW31592.1"/>
    </source>
</evidence>
<dbReference type="EMBL" id="WMFL01000080">
    <property type="protein sequence ID" value="NJI02799.1"/>
    <property type="molecule type" value="Genomic_DNA"/>
</dbReference>
<dbReference type="InterPro" id="IPR013549">
    <property type="entry name" value="DUF1731"/>
</dbReference>
<comment type="caution">
    <text evidence="4">The sequence shown here is derived from an EMBL/GenBank/DDBJ whole genome shotgun (WGS) entry which is preliminary data.</text>
</comment>
<dbReference type="RefSeq" id="WP_060550620.1">
    <property type="nucleotide sequence ID" value="NZ_CP009623.1"/>
</dbReference>
<dbReference type="EMBL" id="NEFX01000005">
    <property type="protein sequence ID" value="OTW31592.1"/>
    <property type="molecule type" value="Genomic_DNA"/>
</dbReference>
<dbReference type="InterPro" id="IPR010099">
    <property type="entry name" value="SDR39U1"/>
</dbReference>
<evidence type="ECO:0000313" key="4">
    <source>
        <dbReference type="EMBL" id="NJI02799.1"/>
    </source>
</evidence>
<name>A0A2T4ML91_9STAP</name>
<dbReference type="AlphaFoldDB" id="A0A2T4ML91"/>
<reference evidence="5 6" key="1">
    <citation type="submission" date="2017-04" db="EMBL/GenBank/DDBJ databases">
        <title>Staphylococcus agnetis, a potential pathogen in the broiler production.</title>
        <authorList>
            <person name="Poulsen L."/>
        </authorList>
    </citation>
    <scope>NUCLEOTIDE SEQUENCE [LARGE SCALE GENOMIC DNA]</scope>
    <source>
        <strain evidence="5 6">723_310714_2_2_spleen</strain>
    </source>
</reference>
<dbReference type="PANTHER" id="PTHR11092:SF0">
    <property type="entry name" value="EPIMERASE FAMILY PROTEIN SDR39U1"/>
    <property type="match status" value="1"/>
</dbReference>
<dbReference type="Pfam" id="PF08338">
    <property type="entry name" value="DUF1731"/>
    <property type="match status" value="1"/>
</dbReference>